<proteinExistence type="predicted"/>
<gene>
    <name evidence="3" type="ORF">COU81_03585</name>
</gene>
<feature type="domain" description="Methyltransferase type 11" evidence="2">
    <location>
        <begin position="31"/>
        <end position="127"/>
    </location>
</feature>
<dbReference type="AlphaFoldDB" id="A0A2M8KDB8"/>
<dbReference type="PANTHER" id="PTHR44068">
    <property type="entry name" value="ZGC:194242"/>
    <property type="match status" value="1"/>
</dbReference>
<dbReference type="PANTHER" id="PTHR44068:SF11">
    <property type="entry name" value="GERANYL DIPHOSPHATE 2-C-METHYLTRANSFERASE"/>
    <property type="match status" value="1"/>
</dbReference>
<dbReference type="EMBL" id="PFDW01000072">
    <property type="protein sequence ID" value="PJE57919.1"/>
    <property type="molecule type" value="Genomic_DNA"/>
</dbReference>
<dbReference type="SUPFAM" id="SSF53335">
    <property type="entry name" value="S-adenosyl-L-methionine-dependent methyltransferases"/>
    <property type="match status" value="1"/>
</dbReference>
<dbReference type="Pfam" id="PF08241">
    <property type="entry name" value="Methyltransf_11"/>
    <property type="match status" value="1"/>
</dbReference>
<keyword evidence="1" id="KW-0808">Transferase</keyword>
<evidence type="ECO:0000313" key="3">
    <source>
        <dbReference type="EMBL" id="PJE57919.1"/>
    </source>
</evidence>
<evidence type="ECO:0000313" key="4">
    <source>
        <dbReference type="Proteomes" id="UP000231450"/>
    </source>
</evidence>
<dbReference type="InterPro" id="IPR050447">
    <property type="entry name" value="Erg6_SMT_methyltransf"/>
</dbReference>
<dbReference type="GO" id="GO:0008757">
    <property type="term" value="F:S-adenosylmethionine-dependent methyltransferase activity"/>
    <property type="evidence" value="ECO:0007669"/>
    <property type="project" value="InterPro"/>
</dbReference>
<reference evidence="4" key="1">
    <citation type="submission" date="2017-09" db="EMBL/GenBank/DDBJ databases">
        <title>Depth-based differentiation of microbial function through sediment-hosted aquifers and enrichment of novel symbionts in the deep terrestrial subsurface.</title>
        <authorList>
            <person name="Probst A.J."/>
            <person name="Ladd B."/>
            <person name="Jarett J.K."/>
            <person name="Geller-Mcgrath D.E."/>
            <person name="Sieber C.M.K."/>
            <person name="Emerson J.B."/>
            <person name="Anantharaman K."/>
            <person name="Thomas B.C."/>
            <person name="Malmstrom R."/>
            <person name="Stieglmeier M."/>
            <person name="Klingl A."/>
            <person name="Woyke T."/>
            <person name="Ryan C.M."/>
            <person name="Banfield J.F."/>
        </authorList>
    </citation>
    <scope>NUCLEOTIDE SEQUENCE [LARGE SCALE GENOMIC DNA]</scope>
</reference>
<accession>A0A2M8KDB8</accession>
<evidence type="ECO:0000256" key="1">
    <source>
        <dbReference type="ARBA" id="ARBA00022679"/>
    </source>
</evidence>
<name>A0A2M8KDB8_9BACT</name>
<dbReference type="CDD" id="cd02440">
    <property type="entry name" value="AdoMet_MTases"/>
    <property type="match status" value="1"/>
</dbReference>
<evidence type="ECO:0000259" key="2">
    <source>
        <dbReference type="Pfam" id="PF08241"/>
    </source>
</evidence>
<dbReference type="InterPro" id="IPR013216">
    <property type="entry name" value="Methyltransf_11"/>
</dbReference>
<protein>
    <recommendedName>
        <fullName evidence="2">Methyltransferase type 11 domain-containing protein</fullName>
    </recommendedName>
</protein>
<dbReference type="Gene3D" id="3.40.50.150">
    <property type="entry name" value="Vaccinia Virus protein VP39"/>
    <property type="match status" value="1"/>
</dbReference>
<dbReference type="InterPro" id="IPR029063">
    <property type="entry name" value="SAM-dependent_MTases_sf"/>
</dbReference>
<sequence length="242" mass="28522">MAEDFSFIEGKLLSGIIYPEFFCLNQEDLVLSVGCGEGPQAITYKGRYKEMIGIDIQDGRLKVAERAMRAYGINNFKTVLGNVEKMPFESNMFDKILVVDLIEHVLNPKKVIQEMHRVIKDDGQLMITFPMMHDVYTNFASWVGKNILRRKKHKKRGWDPNIHHQHFNPHEWVKMMEDEGFVFVKSRGSTLFPPFHYIFGWPRFWFSNKYIHAVDNFFSRLLLIKYLGETLICVFRKNKAYE</sequence>
<dbReference type="Proteomes" id="UP000231450">
    <property type="component" value="Unassembled WGS sequence"/>
</dbReference>
<comment type="caution">
    <text evidence="3">The sequence shown here is derived from an EMBL/GenBank/DDBJ whole genome shotgun (WGS) entry which is preliminary data.</text>
</comment>
<organism evidence="3 4">
    <name type="scientific">Candidatus Portnoybacteria bacterium CG10_big_fil_rev_8_21_14_0_10_36_7</name>
    <dbReference type="NCBI Taxonomy" id="1974812"/>
    <lineage>
        <taxon>Bacteria</taxon>
        <taxon>Candidatus Portnoyibacteriota</taxon>
    </lineage>
</organism>